<feature type="compositionally biased region" description="Low complexity" evidence="1">
    <location>
        <begin position="69"/>
        <end position="78"/>
    </location>
</feature>
<protein>
    <submittedName>
        <fullName evidence="2">Uncharacterized protein</fullName>
    </submittedName>
</protein>
<gene>
    <name evidence="2" type="ORF">CPB83DRAFT_784913</name>
</gene>
<keyword evidence="3" id="KW-1185">Reference proteome</keyword>
<evidence type="ECO:0000313" key="2">
    <source>
        <dbReference type="EMBL" id="KAF9532163.1"/>
    </source>
</evidence>
<organism evidence="2 3">
    <name type="scientific">Crepidotus variabilis</name>
    <dbReference type="NCBI Taxonomy" id="179855"/>
    <lineage>
        <taxon>Eukaryota</taxon>
        <taxon>Fungi</taxon>
        <taxon>Dikarya</taxon>
        <taxon>Basidiomycota</taxon>
        <taxon>Agaricomycotina</taxon>
        <taxon>Agaricomycetes</taxon>
        <taxon>Agaricomycetidae</taxon>
        <taxon>Agaricales</taxon>
        <taxon>Agaricineae</taxon>
        <taxon>Crepidotaceae</taxon>
        <taxon>Crepidotus</taxon>
    </lineage>
</organism>
<dbReference type="AlphaFoldDB" id="A0A9P6EM11"/>
<name>A0A9P6EM11_9AGAR</name>
<dbReference type="EMBL" id="MU157832">
    <property type="protein sequence ID" value="KAF9532163.1"/>
    <property type="molecule type" value="Genomic_DNA"/>
</dbReference>
<reference evidence="2" key="1">
    <citation type="submission" date="2020-11" db="EMBL/GenBank/DDBJ databases">
        <authorList>
            <consortium name="DOE Joint Genome Institute"/>
            <person name="Ahrendt S."/>
            <person name="Riley R."/>
            <person name="Andreopoulos W."/>
            <person name="Labutti K."/>
            <person name="Pangilinan J."/>
            <person name="Ruiz-Duenas F.J."/>
            <person name="Barrasa J.M."/>
            <person name="Sanchez-Garcia M."/>
            <person name="Camarero S."/>
            <person name="Miyauchi S."/>
            <person name="Serrano A."/>
            <person name="Linde D."/>
            <person name="Babiker R."/>
            <person name="Drula E."/>
            <person name="Ayuso-Fernandez I."/>
            <person name="Pacheco R."/>
            <person name="Padilla G."/>
            <person name="Ferreira P."/>
            <person name="Barriuso J."/>
            <person name="Kellner H."/>
            <person name="Castanera R."/>
            <person name="Alfaro M."/>
            <person name="Ramirez L."/>
            <person name="Pisabarro A.G."/>
            <person name="Kuo A."/>
            <person name="Tritt A."/>
            <person name="Lipzen A."/>
            <person name="He G."/>
            <person name="Yan M."/>
            <person name="Ng V."/>
            <person name="Cullen D."/>
            <person name="Martin F."/>
            <person name="Rosso M.-N."/>
            <person name="Henrissat B."/>
            <person name="Hibbett D."/>
            <person name="Martinez A.T."/>
            <person name="Grigoriev I.V."/>
        </authorList>
    </citation>
    <scope>NUCLEOTIDE SEQUENCE</scope>
    <source>
        <strain evidence="2">CBS 506.95</strain>
    </source>
</reference>
<evidence type="ECO:0000256" key="1">
    <source>
        <dbReference type="SAM" id="MobiDB-lite"/>
    </source>
</evidence>
<accession>A0A9P6EM11</accession>
<comment type="caution">
    <text evidence="2">The sequence shown here is derived from an EMBL/GenBank/DDBJ whole genome shotgun (WGS) entry which is preliminary data.</text>
</comment>
<proteinExistence type="predicted"/>
<feature type="compositionally biased region" description="Basic residues" evidence="1">
    <location>
        <begin position="10"/>
        <end position="20"/>
    </location>
</feature>
<dbReference type="Proteomes" id="UP000807306">
    <property type="component" value="Unassembled WGS sequence"/>
</dbReference>
<feature type="compositionally biased region" description="Gly residues" evidence="1">
    <location>
        <begin position="21"/>
        <end position="56"/>
    </location>
</feature>
<evidence type="ECO:0000313" key="3">
    <source>
        <dbReference type="Proteomes" id="UP000807306"/>
    </source>
</evidence>
<dbReference type="OrthoDB" id="3365917at2759"/>
<feature type="region of interest" description="Disordered" evidence="1">
    <location>
        <begin position="1"/>
        <end position="87"/>
    </location>
</feature>
<sequence length="301" mass="30306">MLVPFFTTRSTKRKLFRRKGGGGGGKGGGGGSSSSGGKSGGSSSGGGATGRSGSIGSGKTATPKGNGGSSTSTIPSGSAFAGRSVGGGTRGEVFGSRQYGSGYPGVASSGVAGRGFPFVFWPLAFGGAGGYGAYHYLHNSSEYGTYDNSSRPGGVMTTAAFASSSQSTTFRLLADNFTVTSLITDIQDSCGSMLSSPSSIAAVAYNDSLPAPKPEQVVQYYRASSVGLSLDGYNDTSVFDSSDEPGPDTPLPTHIDTNLLSCLNSTIGSSVPLVGSARSNLTSFTSLGTFPLLMLLYLLLV</sequence>